<feature type="domain" description="Phosphatidic acid phosphatase type 2/haloperoxidase" evidence="2">
    <location>
        <begin position="103"/>
        <end position="213"/>
    </location>
</feature>
<feature type="transmembrane region" description="Helical" evidence="1">
    <location>
        <begin position="68"/>
        <end position="93"/>
    </location>
</feature>
<dbReference type="SMART" id="SM00014">
    <property type="entry name" value="acidPPc"/>
    <property type="match status" value="1"/>
</dbReference>
<reference evidence="4" key="1">
    <citation type="journal article" date="2019" name="Int. J. Syst. Evol. Microbiol.">
        <title>The Global Catalogue of Microorganisms (GCM) 10K type strain sequencing project: providing services to taxonomists for standard genome sequencing and annotation.</title>
        <authorList>
            <consortium name="The Broad Institute Genomics Platform"/>
            <consortium name="The Broad Institute Genome Sequencing Center for Infectious Disease"/>
            <person name="Wu L."/>
            <person name="Ma J."/>
        </authorList>
    </citation>
    <scope>NUCLEOTIDE SEQUENCE [LARGE SCALE GENOMIC DNA]</scope>
    <source>
        <strain evidence="4">CGMCC 4.1782</strain>
    </source>
</reference>
<dbReference type="InterPro" id="IPR036938">
    <property type="entry name" value="PAP2/HPO_sf"/>
</dbReference>
<evidence type="ECO:0000313" key="3">
    <source>
        <dbReference type="EMBL" id="MFD2245828.1"/>
    </source>
</evidence>
<feature type="transmembrane region" description="Helical" evidence="1">
    <location>
        <begin position="143"/>
        <end position="160"/>
    </location>
</feature>
<organism evidence="3 4">
    <name type="scientific">Pontibacter ruber</name>
    <dbReference type="NCBI Taxonomy" id="1343895"/>
    <lineage>
        <taxon>Bacteria</taxon>
        <taxon>Pseudomonadati</taxon>
        <taxon>Bacteroidota</taxon>
        <taxon>Cytophagia</taxon>
        <taxon>Cytophagales</taxon>
        <taxon>Hymenobacteraceae</taxon>
        <taxon>Pontibacter</taxon>
    </lineage>
</organism>
<dbReference type="Proteomes" id="UP001597374">
    <property type="component" value="Unassembled WGS sequence"/>
</dbReference>
<dbReference type="Gene3D" id="1.20.144.10">
    <property type="entry name" value="Phosphatidic acid phosphatase type 2/haloperoxidase"/>
    <property type="match status" value="1"/>
</dbReference>
<feature type="transmembrane region" description="Helical" evidence="1">
    <location>
        <begin position="12"/>
        <end position="37"/>
    </location>
</feature>
<evidence type="ECO:0000259" key="2">
    <source>
        <dbReference type="SMART" id="SM00014"/>
    </source>
</evidence>
<feature type="transmembrane region" description="Helical" evidence="1">
    <location>
        <begin position="105"/>
        <end position="123"/>
    </location>
</feature>
<dbReference type="Pfam" id="PF01569">
    <property type="entry name" value="PAP2"/>
    <property type="match status" value="1"/>
</dbReference>
<protein>
    <submittedName>
        <fullName evidence="3">Phosphatase PAP2 family protein</fullName>
    </submittedName>
</protein>
<evidence type="ECO:0000313" key="4">
    <source>
        <dbReference type="Proteomes" id="UP001597374"/>
    </source>
</evidence>
<dbReference type="PANTHER" id="PTHR14969:SF13">
    <property type="entry name" value="AT30094P"/>
    <property type="match status" value="1"/>
</dbReference>
<dbReference type="CDD" id="cd03392">
    <property type="entry name" value="PAP2_like_2"/>
    <property type="match status" value="1"/>
</dbReference>
<dbReference type="EMBL" id="JBHUIM010000001">
    <property type="protein sequence ID" value="MFD2245828.1"/>
    <property type="molecule type" value="Genomic_DNA"/>
</dbReference>
<sequence>MIRVVYKKIAAAFALFTAELLLVWGVFLVSIIAFLYVSQAVLGGGPLEFDEAAFDYADDMKHPVLNTFIKGITFFASRQFLTPAALLLVGYFVFIRKHRWYSLKVPVVALGSITLNVILKYFFDRPRPLLPVVDASGLSFPSGHSMVAASFYGLLIYLVWHNVQPRGLRNFLVGFLIVFVLLIGFSRIYLRVHYATDVVAGFAAGFFWVIISISVLRRMERFSRKEIDPVVEEEPEEVNK</sequence>
<dbReference type="InterPro" id="IPR000326">
    <property type="entry name" value="PAP2/HPO"/>
</dbReference>
<feature type="transmembrane region" description="Helical" evidence="1">
    <location>
        <begin position="172"/>
        <end position="192"/>
    </location>
</feature>
<dbReference type="SUPFAM" id="SSF48317">
    <property type="entry name" value="Acid phosphatase/Vanadium-dependent haloperoxidase"/>
    <property type="match status" value="1"/>
</dbReference>
<dbReference type="PANTHER" id="PTHR14969">
    <property type="entry name" value="SPHINGOSINE-1-PHOSPHATE PHOSPHOHYDROLASE"/>
    <property type="match status" value="1"/>
</dbReference>
<keyword evidence="1" id="KW-1133">Transmembrane helix</keyword>
<comment type="caution">
    <text evidence="3">The sequence shown here is derived from an EMBL/GenBank/DDBJ whole genome shotgun (WGS) entry which is preliminary data.</text>
</comment>
<name>A0ABW5CV01_9BACT</name>
<dbReference type="RefSeq" id="WP_250427475.1">
    <property type="nucleotide sequence ID" value="NZ_JALPRR010000001.1"/>
</dbReference>
<keyword evidence="4" id="KW-1185">Reference proteome</keyword>
<proteinExistence type="predicted"/>
<gene>
    <name evidence="3" type="ORF">ACFSKP_06150</name>
</gene>
<feature type="transmembrane region" description="Helical" evidence="1">
    <location>
        <begin position="198"/>
        <end position="216"/>
    </location>
</feature>
<keyword evidence="1" id="KW-0472">Membrane</keyword>
<evidence type="ECO:0000256" key="1">
    <source>
        <dbReference type="SAM" id="Phobius"/>
    </source>
</evidence>
<accession>A0ABW5CV01</accession>
<keyword evidence="1" id="KW-0812">Transmembrane</keyword>